<evidence type="ECO:0000256" key="7">
    <source>
        <dbReference type="ARBA" id="ARBA00025735"/>
    </source>
</evidence>
<evidence type="ECO:0000313" key="10">
    <source>
        <dbReference type="EMBL" id="KAJ4394279.1"/>
    </source>
</evidence>
<organism evidence="10 11">
    <name type="scientific">Gnomoniopsis smithogilvyi</name>
    <dbReference type="NCBI Taxonomy" id="1191159"/>
    <lineage>
        <taxon>Eukaryota</taxon>
        <taxon>Fungi</taxon>
        <taxon>Dikarya</taxon>
        <taxon>Ascomycota</taxon>
        <taxon>Pezizomycotina</taxon>
        <taxon>Sordariomycetes</taxon>
        <taxon>Sordariomycetidae</taxon>
        <taxon>Diaporthales</taxon>
        <taxon>Gnomoniaceae</taxon>
        <taxon>Gnomoniopsis</taxon>
    </lineage>
</organism>
<gene>
    <name evidence="10" type="ORF">N0V93_003496</name>
</gene>
<comment type="similarity">
    <text evidence="7">Belongs to the CENP-H/MCM16 family.</text>
</comment>
<proteinExistence type="inferred from homology"/>
<dbReference type="GO" id="GO:0051382">
    <property type="term" value="P:kinetochore assembly"/>
    <property type="evidence" value="ECO:0007669"/>
    <property type="project" value="InterPro"/>
</dbReference>
<dbReference type="AlphaFoldDB" id="A0A9W8YWT0"/>
<dbReference type="Pfam" id="PF05837">
    <property type="entry name" value="CENP-H"/>
    <property type="match status" value="1"/>
</dbReference>
<evidence type="ECO:0000259" key="9">
    <source>
        <dbReference type="Pfam" id="PF05837"/>
    </source>
</evidence>
<name>A0A9W8YWT0_9PEZI</name>
<dbReference type="OrthoDB" id="2274804at2759"/>
<evidence type="ECO:0000256" key="6">
    <source>
        <dbReference type="ARBA" id="ARBA00023328"/>
    </source>
</evidence>
<protein>
    <recommendedName>
        <fullName evidence="9">Centromere protein H C-terminal domain-containing protein</fullName>
    </recommendedName>
</protein>
<dbReference type="EMBL" id="JAPEVB010000002">
    <property type="protein sequence ID" value="KAJ4394279.1"/>
    <property type="molecule type" value="Genomic_DNA"/>
</dbReference>
<dbReference type="GO" id="GO:0007052">
    <property type="term" value="P:mitotic spindle organization"/>
    <property type="evidence" value="ECO:0007669"/>
    <property type="project" value="TreeGrafter"/>
</dbReference>
<evidence type="ECO:0000313" key="11">
    <source>
        <dbReference type="Proteomes" id="UP001140453"/>
    </source>
</evidence>
<keyword evidence="4" id="KW-0995">Kinetochore</keyword>
<dbReference type="Proteomes" id="UP001140453">
    <property type="component" value="Unassembled WGS sequence"/>
</dbReference>
<evidence type="ECO:0000256" key="1">
    <source>
        <dbReference type="ARBA" id="ARBA00004123"/>
    </source>
</evidence>
<evidence type="ECO:0000256" key="8">
    <source>
        <dbReference type="SAM" id="Coils"/>
    </source>
</evidence>
<dbReference type="InterPro" id="IPR008426">
    <property type="entry name" value="CENP-H_C"/>
</dbReference>
<evidence type="ECO:0000256" key="5">
    <source>
        <dbReference type="ARBA" id="ARBA00023242"/>
    </source>
</evidence>
<evidence type="ECO:0000256" key="4">
    <source>
        <dbReference type="ARBA" id="ARBA00022838"/>
    </source>
</evidence>
<dbReference type="GO" id="GO:0007059">
    <property type="term" value="P:chromosome segregation"/>
    <property type="evidence" value="ECO:0007669"/>
    <property type="project" value="TreeGrafter"/>
</dbReference>
<dbReference type="InterPro" id="IPR040034">
    <property type="entry name" value="CENP-H"/>
</dbReference>
<dbReference type="PANTHER" id="PTHR48122:SF1">
    <property type="entry name" value="CENTROMERE PROTEIN H"/>
    <property type="match status" value="1"/>
</dbReference>
<evidence type="ECO:0000256" key="3">
    <source>
        <dbReference type="ARBA" id="ARBA00022454"/>
    </source>
</evidence>
<keyword evidence="6" id="KW-0137">Centromere</keyword>
<keyword evidence="8" id="KW-0175">Coiled coil</keyword>
<dbReference type="PANTHER" id="PTHR48122">
    <property type="entry name" value="CENTROMERE PROTEIN H"/>
    <property type="match status" value="1"/>
</dbReference>
<keyword evidence="5" id="KW-0539">Nucleus</keyword>
<evidence type="ECO:0000256" key="2">
    <source>
        <dbReference type="ARBA" id="ARBA00004629"/>
    </source>
</evidence>
<keyword evidence="11" id="KW-1185">Reference proteome</keyword>
<dbReference type="GO" id="GO:0043515">
    <property type="term" value="F:kinetochore binding"/>
    <property type="evidence" value="ECO:0007669"/>
    <property type="project" value="TreeGrafter"/>
</dbReference>
<sequence length="237" mass="26477">MEDALHHKSDVTGELPLSEQEKEILDMYDEVQKLELEVALTRARVRLANENVKGAGKRAATSDDQESQDIKDAREQLLEAIALHNLRQSVVTNVLMTNPILKGIHNSTYASPIEQDLHPWVQTRDATAHSVATQSAVLRRTLDQLSEVEADTLRTSRRNRELASEVLRLAKEADVNRNQALDADEGAKVKIAELEEKLAKSRQKWRVFKGTASGIVAGSEVDWVSDEELRAVVLDPE</sequence>
<feature type="coiled-coil region" evidence="8">
    <location>
        <begin position="17"/>
        <end position="51"/>
    </location>
</feature>
<dbReference type="GO" id="GO:0005634">
    <property type="term" value="C:nucleus"/>
    <property type="evidence" value="ECO:0007669"/>
    <property type="project" value="UniProtKB-SubCell"/>
</dbReference>
<accession>A0A9W8YWT0</accession>
<reference evidence="10" key="1">
    <citation type="submission" date="2022-10" db="EMBL/GenBank/DDBJ databases">
        <title>Tapping the CABI collections for fungal endophytes: first genome assemblies for Collariella, Neodidymelliopsis, Ascochyta clinopodiicola, Didymella pomorum, Didymosphaeria variabile, Neocosmospora piperis and Neocucurbitaria cava.</title>
        <authorList>
            <person name="Hill R."/>
        </authorList>
    </citation>
    <scope>NUCLEOTIDE SEQUENCE</scope>
    <source>
        <strain evidence="10">IMI 355082</strain>
    </source>
</reference>
<dbReference type="GO" id="GO:0000776">
    <property type="term" value="C:kinetochore"/>
    <property type="evidence" value="ECO:0007669"/>
    <property type="project" value="UniProtKB-KW"/>
</dbReference>
<comment type="caution">
    <text evidence="10">The sequence shown here is derived from an EMBL/GenBank/DDBJ whole genome shotgun (WGS) entry which is preliminary data.</text>
</comment>
<feature type="domain" description="Centromere protein H C-terminal" evidence="9">
    <location>
        <begin position="23"/>
        <end position="237"/>
    </location>
</feature>
<comment type="subcellular location">
    <subcellularLocation>
        <location evidence="2">Chromosome</location>
        <location evidence="2">Centromere</location>
        <location evidence="2">Kinetochore</location>
    </subcellularLocation>
    <subcellularLocation>
        <location evidence="1">Nucleus</location>
    </subcellularLocation>
</comment>
<keyword evidence="3" id="KW-0158">Chromosome</keyword>